<evidence type="ECO:0000313" key="2">
    <source>
        <dbReference type="EMBL" id="KAG2614263.1"/>
    </source>
</evidence>
<feature type="compositionally biased region" description="Basic and acidic residues" evidence="1">
    <location>
        <begin position="68"/>
        <end position="85"/>
    </location>
</feature>
<gene>
    <name evidence="2" type="ORF">PVAP13_4KG378603</name>
</gene>
<dbReference type="EMBL" id="CM029043">
    <property type="protein sequence ID" value="KAG2614263.1"/>
    <property type="molecule type" value="Genomic_DNA"/>
</dbReference>
<reference evidence="2" key="1">
    <citation type="submission" date="2020-05" db="EMBL/GenBank/DDBJ databases">
        <title>WGS assembly of Panicum virgatum.</title>
        <authorList>
            <person name="Lovell J.T."/>
            <person name="Jenkins J."/>
            <person name="Shu S."/>
            <person name="Juenger T.E."/>
            <person name="Schmutz J."/>
        </authorList>
    </citation>
    <scope>NUCLEOTIDE SEQUENCE</scope>
    <source>
        <strain evidence="2">AP13</strain>
    </source>
</reference>
<evidence type="ECO:0000256" key="1">
    <source>
        <dbReference type="SAM" id="MobiDB-lite"/>
    </source>
</evidence>
<organism evidence="2 3">
    <name type="scientific">Panicum virgatum</name>
    <name type="common">Blackwell switchgrass</name>
    <dbReference type="NCBI Taxonomy" id="38727"/>
    <lineage>
        <taxon>Eukaryota</taxon>
        <taxon>Viridiplantae</taxon>
        <taxon>Streptophyta</taxon>
        <taxon>Embryophyta</taxon>
        <taxon>Tracheophyta</taxon>
        <taxon>Spermatophyta</taxon>
        <taxon>Magnoliopsida</taxon>
        <taxon>Liliopsida</taxon>
        <taxon>Poales</taxon>
        <taxon>Poaceae</taxon>
        <taxon>PACMAD clade</taxon>
        <taxon>Panicoideae</taxon>
        <taxon>Panicodae</taxon>
        <taxon>Paniceae</taxon>
        <taxon>Panicinae</taxon>
        <taxon>Panicum</taxon>
        <taxon>Panicum sect. Hiantes</taxon>
    </lineage>
</organism>
<feature type="compositionally biased region" description="Basic and acidic residues" evidence="1">
    <location>
        <begin position="45"/>
        <end position="57"/>
    </location>
</feature>
<feature type="region of interest" description="Disordered" evidence="1">
    <location>
        <begin position="14"/>
        <end position="85"/>
    </location>
</feature>
<dbReference type="AlphaFoldDB" id="A0A8T0TZC1"/>
<protein>
    <submittedName>
        <fullName evidence="2">Uncharacterized protein</fullName>
    </submittedName>
</protein>
<accession>A0A8T0TZC1</accession>
<keyword evidence="3" id="KW-1185">Reference proteome</keyword>
<evidence type="ECO:0000313" key="3">
    <source>
        <dbReference type="Proteomes" id="UP000823388"/>
    </source>
</evidence>
<proteinExistence type="predicted"/>
<sequence>MLCLGGWIDHECSQAGPHASHPSTSLSYPPSFPPIPIPHRLRPALTDERDSPPDHRSSHPCPVSLFDRSPESANEHAARWQGRSVERHPPELEPCLDEFRVSHGGLSSEGTERLCCVVLGGASSDFSPRQRRIVRPNLHSLFDLFIINSLHK</sequence>
<comment type="caution">
    <text evidence="2">The sequence shown here is derived from an EMBL/GenBank/DDBJ whole genome shotgun (WGS) entry which is preliminary data.</text>
</comment>
<dbReference type="Proteomes" id="UP000823388">
    <property type="component" value="Chromosome 4K"/>
</dbReference>
<name>A0A8T0TZC1_PANVG</name>